<dbReference type="PROSITE" id="PS50158">
    <property type="entry name" value="ZF_CCHC"/>
    <property type="match status" value="1"/>
</dbReference>
<keyword evidence="5" id="KW-1185">Reference proteome</keyword>
<evidence type="ECO:0000259" key="3">
    <source>
        <dbReference type="PROSITE" id="PS50158"/>
    </source>
</evidence>
<dbReference type="Proteomes" id="UP001418222">
    <property type="component" value="Unassembled WGS sequence"/>
</dbReference>
<proteinExistence type="predicted"/>
<feature type="compositionally biased region" description="Acidic residues" evidence="2">
    <location>
        <begin position="81"/>
        <end position="98"/>
    </location>
</feature>
<feature type="region of interest" description="Disordered" evidence="2">
    <location>
        <begin position="36"/>
        <end position="102"/>
    </location>
</feature>
<accession>A0AAP0FVL1</accession>
<protein>
    <recommendedName>
        <fullName evidence="3">CCHC-type domain-containing protein</fullName>
    </recommendedName>
</protein>
<evidence type="ECO:0000313" key="5">
    <source>
        <dbReference type="Proteomes" id="UP001418222"/>
    </source>
</evidence>
<evidence type="ECO:0000256" key="2">
    <source>
        <dbReference type="SAM" id="MobiDB-lite"/>
    </source>
</evidence>
<dbReference type="EMBL" id="JBBWWQ010000019">
    <property type="protein sequence ID" value="KAK8918539.1"/>
    <property type="molecule type" value="Genomic_DNA"/>
</dbReference>
<dbReference type="InterPro" id="IPR001878">
    <property type="entry name" value="Znf_CCHC"/>
</dbReference>
<evidence type="ECO:0000256" key="1">
    <source>
        <dbReference type="PROSITE-ProRule" id="PRU00047"/>
    </source>
</evidence>
<reference evidence="4 5" key="1">
    <citation type="journal article" date="2022" name="Nat. Plants">
        <title>Genomes of leafy and leafless Platanthera orchids illuminate the evolution of mycoheterotrophy.</title>
        <authorList>
            <person name="Li M.H."/>
            <person name="Liu K.W."/>
            <person name="Li Z."/>
            <person name="Lu H.C."/>
            <person name="Ye Q.L."/>
            <person name="Zhang D."/>
            <person name="Wang J.Y."/>
            <person name="Li Y.F."/>
            <person name="Zhong Z.M."/>
            <person name="Liu X."/>
            <person name="Yu X."/>
            <person name="Liu D.K."/>
            <person name="Tu X.D."/>
            <person name="Liu B."/>
            <person name="Hao Y."/>
            <person name="Liao X.Y."/>
            <person name="Jiang Y.T."/>
            <person name="Sun W.H."/>
            <person name="Chen J."/>
            <person name="Chen Y.Q."/>
            <person name="Ai Y."/>
            <person name="Zhai J.W."/>
            <person name="Wu S.S."/>
            <person name="Zhou Z."/>
            <person name="Hsiao Y.Y."/>
            <person name="Wu W.L."/>
            <person name="Chen Y.Y."/>
            <person name="Lin Y.F."/>
            <person name="Hsu J.L."/>
            <person name="Li C.Y."/>
            <person name="Wang Z.W."/>
            <person name="Zhao X."/>
            <person name="Zhong W.Y."/>
            <person name="Ma X.K."/>
            <person name="Ma L."/>
            <person name="Huang J."/>
            <person name="Chen G.Z."/>
            <person name="Huang M.Z."/>
            <person name="Huang L."/>
            <person name="Peng D.H."/>
            <person name="Luo Y.B."/>
            <person name="Zou S.Q."/>
            <person name="Chen S.P."/>
            <person name="Lan S."/>
            <person name="Tsai W.C."/>
            <person name="Van de Peer Y."/>
            <person name="Liu Z.J."/>
        </authorList>
    </citation>
    <scope>NUCLEOTIDE SEQUENCE [LARGE SCALE GENOMIC DNA]</scope>
    <source>
        <strain evidence="4">Lor287</strain>
    </source>
</reference>
<dbReference type="SUPFAM" id="SSF57756">
    <property type="entry name" value="Retrovirus zinc finger-like domains"/>
    <property type="match status" value="1"/>
</dbReference>
<comment type="caution">
    <text evidence="4">The sequence shown here is derived from an EMBL/GenBank/DDBJ whole genome shotgun (WGS) entry which is preliminary data.</text>
</comment>
<dbReference type="InterPro" id="IPR036875">
    <property type="entry name" value="Znf_CCHC_sf"/>
</dbReference>
<dbReference type="Gene3D" id="4.10.60.10">
    <property type="entry name" value="Zinc finger, CCHC-type"/>
    <property type="match status" value="1"/>
</dbReference>
<keyword evidence="1" id="KW-0479">Metal-binding</keyword>
<dbReference type="GO" id="GO:0003676">
    <property type="term" value="F:nucleic acid binding"/>
    <property type="evidence" value="ECO:0007669"/>
    <property type="project" value="InterPro"/>
</dbReference>
<keyword evidence="1" id="KW-0862">Zinc</keyword>
<dbReference type="GO" id="GO:0008270">
    <property type="term" value="F:zinc ion binding"/>
    <property type="evidence" value="ECO:0007669"/>
    <property type="project" value="UniProtKB-KW"/>
</dbReference>
<dbReference type="AlphaFoldDB" id="A0AAP0FVL1"/>
<keyword evidence="1" id="KW-0863">Zinc-finger</keyword>
<sequence>MGRKDFRRKSSRNEDKPRYDKNLTKEIICFGCRKPGHILSECPEKQHKERSKEKESRKHFSKPFSSKHKRKEKGFVTDTWSETEEEYSSSSSSEDEEETKARELCLMAINGSSPKSEAEDSGEDSDCDQGLLQIRYIVDAIPNNLPLFEEA</sequence>
<evidence type="ECO:0000313" key="4">
    <source>
        <dbReference type="EMBL" id="KAK8918539.1"/>
    </source>
</evidence>
<feature type="compositionally biased region" description="Basic residues" evidence="2">
    <location>
        <begin position="59"/>
        <end position="72"/>
    </location>
</feature>
<name>A0AAP0FVL1_9ASPA</name>
<gene>
    <name evidence="4" type="ORF">KSP39_PZI022053</name>
</gene>
<feature type="compositionally biased region" description="Basic and acidic residues" evidence="2">
    <location>
        <begin position="42"/>
        <end position="58"/>
    </location>
</feature>
<feature type="domain" description="CCHC-type" evidence="3">
    <location>
        <begin position="29"/>
        <end position="44"/>
    </location>
</feature>
<organism evidence="4 5">
    <name type="scientific">Platanthera zijinensis</name>
    <dbReference type="NCBI Taxonomy" id="2320716"/>
    <lineage>
        <taxon>Eukaryota</taxon>
        <taxon>Viridiplantae</taxon>
        <taxon>Streptophyta</taxon>
        <taxon>Embryophyta</taxon>
        <taxon>Tracheophyta</taxon>
        <taxon>Spermatophyta</taxon>
        <taxon>Magnoliopsida</taxon>
        <taxon>Liliopsida</taxon>
        <taxon>Asparagales</taxon>
        <taxon>Orchidaceae</taxon>
        <taxon>Orchidoideae</taxon>
        <taxon>Orchideae</taxon>
        <taxon>Orchidinae</taxon>
        <taxon>Platanthera</taxon>
    </lineage>
</organism>
<dbReference type="SMART" id="SM00343">
    <property type="entry name" value="ZnF_C2HC"/>
    <property type="match status" value="1"/>
</dbReference>